<dbReference type="SUPFAM" id="SSF53706">
    <property type="entry name" value="Formate dehydrogenase/DMSO reductase, domains 1-3"/>
    <property type="match status" value="1"/>
</dbReference>
<comment type="caution">
    <text evidence="3">The sequence shown here is derived from an EMBL/GenBank/DDBJ whole genome shotgun (WGS) entry which is preliminary data.</text>
</comment>
<dbReference type="Gene3D" id="3.40.228.10">
    <property type="entry name" value="Dimethylsulfoxide Reductase, domain 2"/>
    <property type="match status" value="1"/>
</dbReference>
<reference evidence="3 4" key="1">
    <citation type="submission" date="2016-06" db="EMBL/GenBank/DDBJ databases">
        <title>Acetobacter pasteurianus NBRC 3188 whole genome sequencing project.</title>
        <authorList>
            <person name="Matsutani M."/>
            <person name="Shiwa Y."/>
            <person name="Okamoto-Kainuma A."/>
            <person name="Ishikawa M."/>
            <person name="Koizumi Y."/>
            <person name="Yoshikawa H."/>
            <person name="Yakushi T."/>
            <person name="Matsushita K."/>
        </authorList>
    </citation>
    <scope>NUCLEOTIDE SEQUENCE [LARGE SCALE GENOMIC DNA]</scope>
    <source>
        <strain evidence="3 4">NBRC 3188</strain>
    </source>
</reference>
<dbReference type="EMBL" id="BDES01000103">
    <property type="protein sequence ID" value="GCD54516.1"/>
    <property type="molecule type" value="Genomic_DNA"/>
</dbReference>
<dbReference type="PANTHER" id="PTHR43105">
    <property type="entry name" value="RESPIRATORY NITRATE REDUCTASE"/>
    <property type="match status" value="1"/>
</dbReference>
<dbReference type="Proteomes" id="UP000287300">
    <property type="component" value="Unassembled WGS sequence"/>
</dbReference>
<name>A0A401WYX9_ACEPA</name>
<sequence length="143" mass="15469">MPIRPGTDLALLNGLLHLLVKNNAIDRDFIAQTTTGWEAMESFLEEYAPQTVAEITGLAVEDILTAARWIAEAGEWMSLWTMGLNQSIAGTWNTNALCNLHLATGAICRPGSGPFSLTGQPNAMGGERWGIWGRACRGSVVRL</sequence>
<dbReference type="Pfam" id="PF00384">
    <property type="entry name" value="Molybdopterin"/>
    <property type="match status" value="1"/>
</dbReference>
<evidence type="ECO:0000313" key="4">
    <source>
        <dbReference type="Proteomes" id="UP000287300"/>
    </source>
</evidence>
<keyword evidence="1" id="KW-0560">Oxidoreductase</keyword>
<dbReference type="PANTHER" id="PTHR43105:SF9">
    <property type="entry name" value="NADPH-FE(3+) OXIDOREDUCTASE SUBUNIT ALPHA"/>
    <property type="match status" value="1"/>
</dbReference>
<dbReference type="AlphaFoldDB" id="A0A401WYX9"/>
<gene>
    <name evidence="3" type="ORF">NBRC3188_3213</name>
</gene>
<dbReference type="InterPro" id="IPR006656">
    <property type="entry name" value="Mopterin_OxRdtase"/>
</dbReference>
<evidence type="ECO:0000256" key="1">
    <source>
        <dbReference type="ARBA" id="ARBA00023002"/>
    </source>
</evidence>
<proteinExistence type="predicted"/>
<dbReference type="GO" id="GO:0016020">
    <property type="term" value="C:membrane"/>
    <property type="evidence" value="ECO:0007669"/>
    <property type="project" value="TreeGrafter"/>
</dbReference>
<protein>
    <recommendedName>
        <fullName evidence="2">Molybdopterin oxidoreductase domain-containing protein</fullName>
    </recommendedName>
</protein>
<organism evidence="3 4">
    <name type="scientific">Acetobacter pasteurianus NBRC 3188</name>
    <dbReference type="NCBI Taxonomy" id="1226663"/>
    <lineage>
        <taxon>Bacteria</taxon>
        <taxon>Pseudomonadati</taxon>
        <taxon>Pseudomonadota</taxon>
        <taxon>Alphaproteobacteria</taxon>
        <taxon>Acetobacterales</taxon>
        <taxon>Acetobacteraceae</taxon>
        <taxon>Acetobacter</taxon>
    </lineage>
</organism>
<evidence type="ECO:0000313" key="3">
    <source>
        <dbReference type="EMBL" id="GCD54516.1"/>
    </source>
</evidence>
<feature type="domain" description="Molybdopterin oxidoreductase" evidence="2">
    <location>
        <begin position="2"/>
        <end position="118"/>
    </location>
</feature>
<evidence type="ECO:0000259" key="2">
    <source>
        <dbReference type="Pfam" id="PF00384"/>
    </source>
</evidence>
<accession>A0A401WYX9</accession>
<dbReference type="InterPro" id="IPR050123">
    <property type="entry name" value="Prok_molybdopt-oxidoreductase"/>
</dbReference>
<dbReference type="GO" id="GO:0016491">
    <property type="term" value="F:oxidoreductase activity"/>
    <property type="evidence" value="ECO:0007669"/>
    <property type="project" value="UniProtKB-KW"/>
</dbReference>